<accession>A0A8X6NE68</accession>
<keyword evidence="2" id="KW-1185">Reference proteome</keyword>
<protein>
    <submittedName>
        <fullName evidence="1">Uncharacterized protein</fullName>
    </submittedName>
</protein>
<dbReference type="Proteomes" id="UP000887013">
    <property type="component" value="Unassembled WGS sequence"/>
</dbReference>
<gene>
    <name evidence="1" type="ORF">NPIL_193161</name>
</gene>
<comment type="caution">
    <text evidence="1">The sequence shown here is derived from an EMBL/GenBank/DDBJ whole genome shotgun (WGS) entry which is preliminary data.</text>
</comment>
<organism evidence="1 2">
    <name type="scientific">Nephila pilipes</name>
    <name type="common">Giant wood spider</name>
    <name type="synonym">Nephila maculata</name>
    <dbReference type="NCBI Taxonomy" id="299642"/>
    <lineage>
        <taxon>Eukaryota</taxon>
        <taxon>Metazoa</taxon>
        <taxon>Ecdysozoa</taxon>
        <taxon>Arthropoda</taxon>
        <taxon>Chelicerata</taxon>
        <taxon>Arachnida</taxon>
        <taxon>Araneae</taxon>
        <taxon>Araneomorphae</taxon>
        <taxon>Entelegynae</taxon>
        <taxon>Araneoidea</taxon>
        <taxon>Nephilidae</taxon>
        <taxon>Nephila</taxon>
    </lineage>
</organism>
<proteinExistence type="predicted"/>
<evidence type="ECO:0000313" key="2">
    <source>
        <dbReference type="Proteomes" id="UP000887013"/>
    </source>
</evidence>
<dbReference type="EMBL" id="BMAW01008464">
    <property type="protein sequence ID" value="GFT08664.1"/>
    <property type="molecule type" value="Genomic_DNA"/>
</dbReference>
<dbReference type="AlphaFoldDB" id="A0A8X6NE68"/>
<sequence length="86" mass="9841">MFTKEERVLVNTDKTMMLPLKISMTHARGRLLHSLCSHSEPASQLVERMFKFLKAKTENFIFHVSGCDGQLAPLVQGYSANHCMWD</sequence>
<reference evidence="1" key="1">
    <citation type="submission" date="2020-08" db="EMBL/GenBank/DDBJ databases">
        <title>Multicomponent nature underlies the extraordinary mechanical properties of spider dragline silk.</title>
        <authorList>
            <person name="Kono N."/>
            <person name="Nakamura H."/>
            <person name="Mori M."/>
            <person name="Yoshida Y."/>
            <person name="Ohtoshi R."/>
            <person name="Malay A.D."/>
            <person name="Moran D.A.P."/>
            <person name="Tomita M."/>
            <person name="Numata K."/>
            <person name="Arakawa K."/>
        </authorList>
    </citation>
    <scope>NUCLEOTIDE SEQUENCE</scope>
</reference>
<evidence type="ECO:0000313" key="1">
    <source>
        <dbReference type="EMBL" id="GFT08664.1"/>
    </source>
</evidence>
<name>A0A8X6NE68_NEPPI</name>